<dbReference type="GO" id="GO:0008236">
    <property type="term" value="F:serine-type peptidase activity"/>
    <property type="evidence" value="ECO:0007669"/>
    <property type="project" value="InterPro"/>
</dbReference>
<dbReference type="RefSeq" id="WP_015247442.1">
    <property type="nucleotide sequence ID" value="NC_019892.1"/>
</dbReference>
<protein>
    <submittedName>
        <fullName evidence="4">Prolyl oligopeptidase family protein</fullName>
    </submittedName>
</protein>
<dbReference type="eggNOG" id="COG1506">
    <property type="taxonomic scope" value="Bacteria"/>
</dbReference>
<evidence type="ECO:0000313" key="4">
    <source>
        <dbReference type="EMBL" id="AGA28313.1"/>
    </source>
</evidence>
<dbReference type="KEGG" id="saci:Sinac_4099"/>
<feature type="chain" id="PRO_5003940815" evidence="2">
    <location>
        <begin position="22"/>
        <end position="274"/>
    </location>
</feature>
<evidence type="ECO:0000259" key="3">
    <source>
        <dbReference type="Pfam" id="PF00326"/>
    </source>
</evidence>
<proteinExistence type="predicted"/>
<evidence type="ECO:0000256" key="2">
    <source>
        <dbReference type="SAM" id="SignalP"/>
    </source>
</evidence>
<sequence>MTRHGSRFLLALAVSEVVASAAVVAAEPIDVAFAAKVDGSEQRYVIVMPDGSQPTAQVSVLIALHGHGSDRWQFVRDGRDECRAARDAAAKRRMIFVSPDYRGKTSWMGPAAEADLVQIIEDLRRRFRVGKLVICGGSMGGTAALTFASLHPDLIDGVVSMNGTANLVEFTGFPDAISASFGGSKQDRPDEYRKRSAELAAEKLTMPVAITTGGRDTIVPPDSVRRLAQRLQEKNRAVRSIHKPEGGHATNYADASEAFEFVLDQVLDAKERAQ</sequence>
<reference evidence="4 5" key="1">
    <citation type="submission" date="2012-02" db="EMBL/GenBank/DDBJ databases">
        <title>Complete sequence of chromosome of Singulisphaera acidiphila DSM 18658.</title>
        <authorList>
            <consortium name="US DOE Joint Genome Institute (JGI-PGF)"/>
            <person name="Lucas S."/>
            <person name="Copeland A."/>
            <person name="Lapidus A."/>
            <person name="Glavina del Rio T."/>
            <person name="Dalin E."/>
            <person name="Tice H."/>
            <person name="Bruce D."/>
            <person name="Goodwin L."/>
            <person name="Pitluck S."/>
            <person name="Peters L."/>
            <person name="Ovchinnikova G."/>
            <person name="Chertkov O."/>
            <person name="Kyrpides N."/>
            <person name="Mavromatis K."/>
            <person name="Ivanova N."/>
            <person name="Brettin T."/>
            <person name="Detter J.C."/>
            <person name="Han C."/>
            <person name="Larimer F."/>
            <person name="Land M."/>
            <person name="Hauser L."/>
            <person name="Markowitz V."/>
            <person name="Cheng J.-F."/>
            <person name="Hugenholtz P."/>
            <person name="Woyke T."/>
            <person name="Wu D."/>
            <person name="Tindall B."/>
            <person name="Pomrenke H."/>
            <person name="Brambilla E."/>
            <person name="Klenk H.-P."/>
            <person name="Eisen J.A."/>
        </authorList>
    </citation>
    <scope>NUCLEOTIDE SEQUENCE [LARGE SCALE GENOMIC DNA]</scope>
    <source>
        <strain evidence="5">ATCC BAA-1392 / DSM 18658 / VKM B-2454 / MOB10</strain>
    </source>
</reference>
<feature type="domain" description="Peptidase S9 prolyl oligopeptidase catalytic" evidence="3">
    <location>
        <begin position="115"/>
        <end position="255"/>
    </location>
</feature>
<dbReference type="InterPro" id="IPR001375">
    <property type="entry name" value="Peptidase_S9_cat"/>
</dbReference>
<keyword evidence="1 2" id="KW-0732">Signal</keyword>
<organism evidence="4 5">
    <name type="scientific">Singulisphaera acidiphila (strain ATCC BAA-1392 / DSM 18658 / VKM B-2454 / MOB10)</name>
    <dbReference type="NCBI Taxonomy" id="886293"/>
    <lineage>
        <taxon>Bacteria</taxon>
        <taxon>Pseudomonadati</taxon>
        <taxon>Planctomycetota</taxon>
        <taxon>Planctomycetia</taxon>
        <taxon>Isosphaerales</taxon>
        <taxon>Isosphaeraceae</taxon>
        <taxon>Singulisphaera</taxon>
    </lineage>
</organism>
<evidence type="ECO:0000256" key="1">
    <source>
        <dbReference type="ARBA" id="ARBA00022729"/>
    </source>
</evidence>
<name>L0DHM1_SINAD</name>
<feature type="signal peptide" evidence="2">
    <location>
        <begin position="1"/>
        <end position="21"/>
    </location>
</feature>
<dbReference type="InterPro" id="IPR029058">
    <property type="entry name" value="AB_hydrolase_fold"/>
</dbReference>
<keyword evidence="5" id="KW-1185">Reference proteome</keyword>
<dbReference type="SUPFAM" id="SSF53474">
    <property type="entry name" value="alpha/beta-Hydrolases"/>
    <property type="match status" value="1"/>
</dbReference>
<dbReference type="AlphaFoldDB" id="L0DHM1"/>
<dbReference type="HOGENOM" id="CLU_1015257_0_0_0"/>
<accession>L0DHM1</accession>
<dbReference type="PANTHER" id="PTHR43037:SF4">
    <property type="entry name" value="PEPTIDASE S9 PROLYL OLIGOPEPTIDASE CATALYTIC DOMAIN-CONTAINING PROTEIN"/>
    <property type="match status" value="1"/>
</dbReference>
<dbReference type="GO" id="GO:0006508">
    <property type="term" value="P:proteolysis"/>
    <property type="evidence" value="ECO:0007669"/>
    <property type="project" value="InterPro"/>
</dbReference>
<gene>
    <name evidence="4" type="ordered locus">Sinac_4099</name>
</gene>
<dbReference type="STRING" id="886293.Sinac_4099"/>
<dbReference type="InterPro" id="IPR050955">
    <property type="entry name" value="Plant_Biomass_Hydrol_Est"/>
</dbReference>
<dbReference type="Proteomes" id="UP000010798">
    <property type="component" value="Chromosome"/>
</dbReference>
<dbReference type="Gene3D" id="3.40.50.1820">
    <property type="entry name" value="alpha/beta hydrolase"/>
    <property type="match status" value="1"/>
</dbReference>
<dbReference type="PANTHER" id="PTHR43037">
    <property type="entry name" value="UNNAMED PRODUCT-RELATED"/>
    <property type="match status" value="1"/>
</dbReference>
<dbReference type="OrthoDB" id="246065at2"/>
<dbReference type="EMBL" id="CP003364">
    <property type="protein sequence ID" value="AGA28313.1"/>
    <property type="molecule type" value="Genomic_DNA"/>
</dbReference>
<evidence type="ECO:0000313" key="5">
    <source>
        <dbReference type="Proteomes" id="UP000010798"/>
    </source>
</evidence>
<dbReference type="Pfam" id="PF00326">
    <property type="entry name" value="Peptidase_S9"/>
    <property type="match status" value="1"/>
</dbReference>